<sequence length="770" mass="84593">MQQHFPALCRRRFATTLCLLLSATCLTMPGLAVAQDTTSAADTETPTETVIVVGQRDAPITVVPRGLSVSLGKSDFEAVNAINVEDLMKYAPNFFVRKRFAGDDNAVVALRGANTVQSARTIVMVDGFLVSNFLGNSFSFPPKWNVVGPADVRQFDIVYGPYSARYGGNSMGGVVSISTEEPKKTGAYLNTQAMIMPFKEYGFDETFTGYSIEGGGTYVGQEGRLRVRAGFRRFDNTGQSMTYNLLTPATGTAPATTVTGAFSDPSLATPVFGAASPVDVVQNQWRLRIGYDLAADWTIDAMLFGWTTEQTLADTRTFLRDTNGAPVGQGRVRFNNQLWTATGLTFSAFERTEYLAGLKLTGKIGGWDMRTNVSRYWMPTWNTKTSRDYVSGQSSGPGTYQVQDSPGWNAVDLTFDQRFGRHAVGFGLSANLYETAQRTFNTTNWQAASGQTFASSTAGKTESLGFWIEDAIDLTDTVTLTLGGRYDRWRAFDGSISRQSVAGLLADTYPTRSDNSFSPKASLQAAITDDLTLQLSVGAATRFPTVGELFQGRIDDITREIDPQSFDPNLKPERSTDISVMARTRLGPVDLTASLFCQDIEDAIFSFSGLNQFGTVVSSFKNVDLVTQSGVELIGEAKDLWVTGLDVNVSVSRMDARTVRNLSNRETEGKRFPRIPEWRTSGNIRYKISPSWRASLGWRQATTPTSDLFGREGSVYGFQTEYVFVDARLTHDLTDKVQLSLGVDNINNDQAYVSHPLPQRTYVLDVKLKL</sequence>
<evidence type="ECO:0000256" key="4">
    <source>
        <dbReference type="ARBA" id="ARBA00022692"/>
    </source>
</evidence>
<keyword evidence="9 10" id="KW-0998">Cell outer membrane</keyword>
<feature type="short sequence motif" description="TonB box" evidence="11">
    <location>
        <begin position="49"/>
        <end position="55"/>
    </location>
</feature>
<dbReference type="SUPFAM" id="SSF56935">
    <property type="entry name" value="Porins"/>
    <property type="match status" value="1"/>
</dbReference>
<evidence type="ECO:0000259" key="14">
    <source>
        <dbReference type="Pfam" id="PF00593"/>
    </source>
</evidence>
<comment type="caution">
    <text evidence="16">The sequence shown here is derived from an EMBL/GenBank/DDBJ whole genome shotgun (WGS) entry which is preliminary data.</text>
</comment>
<feature type="domain" description="TonB-dependent receptor plug" evidence="15">
    <location>
        <begin position="71"/>
        <end position="174"/>
    </location>
</feature>
<protein>
    <submittedName>
        <fullName evidence="16">Colicin I receptor</fullName>
    </submittedName>
</protein>
<dbReference type="AlphaFoldDB" id="A0A2P2EBE3"/>
<organism evidence="16 17">
    <name type="scientific">Candidatus Phycosocius bacilliformis</name>
    <dbReference type="NCBI Taxonomy" id="1445552"/>
    <lineage>
        <taxon>Bacteria</taxon>
        <taxon>Pseudomonadati</taxon>
        <taxon>Pseudomonadota</taxon>
        <taxon>Alphaproteobacteria</taxon>
        <taxon>Caulobacterales</taxon>
        <taxon>Caulobacterales incertae sedis</taxon>
        <taxon>Candidatus Phycosocius</taxon>
    </lineage>
</organism>
<dbReference type="Gene3D" id="2.170.130.10">
    <property type="entry name" value="TonB-dependent receptor, plug domain"/>
    <property type="match status" value="1"/>
</dbReference>
<dbReference type="InterPro" id="IPR039426">
    <property type="entry name" value="TonB-dep_rcpt-like"/>
</dbReference>
<evidence type="ECO:0000259" key="15">
    <source>
        <dbReference type="Pfam" id="PF07715"/>
    </source>
</evidence>
<evidence type="ECO:0000256" key="10">
    <source>
        <dbReference type="PROSITE-ProRule" id="PRU01360"/>
    </source>
</evidence>
<dbReference type="GO" id="GO:0009279">
    <property type="term" value="C:cell outer membrane"/>
    <property type="evidence" value="ECO:0007669"/>
    <property type="project" value="UniProtKB-SubCell"/>
</dbReference>
<keyword evidence="3 10" id="KW-1134">Transmembrane beta strand</keyword>
<keyword evidence="5 13" id="KW-0732">Signal</keyword>
<accession>A0A2P2EBE3</accession>
<evidence type="ECO:0000256" key="11">
    <source>
        <dbReference type="PROSITE-ProRule" id="PRU10143"/>
    </source>
</evidence>
<dbReference type="Pfam" id="PF00593">
    <property type="entry name" value="TonB_dep_Rec_b-barrel"/>
    <property type="match status" value="1"/>
</dbReference>
<dbReference type="PANTHER" id="PTHR30069:SF53">
    <property type="entry name" value="COLICIN I RECEPTOR-RELATED"/>
    <property type="match status" value="1"/>
</dbReference>
<keyword evidence="6" id="KW-0406">Ion transport</keyword>
<evidence type="ECO:0000256" key="8">
    <source>
        <dbReference type="ARBA" id="ARBA00023136"/>
    </source>
</evidence>
<dbReference type="Pfam" id="PF07715">
    <property type="entry name" value="Plug"/>
    <property type="match status" value="1"/>
</dbReference>
<feature type="domain" description="TonB-dependent receptor-like beta-barrel" evidence="14">
    <location>
        <begin position="313"/>
        <end position="746"/>
    </location>
</feature>
<keyword evidence="17" id="KW-1185">Reference proteome</keyword>
<dbReference type="InterPro" id="IPR000531">
    <property type="entry name" value="Beta-barrel_TonB"/>
</dbReference>
<dbReference type="InterPro" id="IPR036942">
    <property type="entry name" value="Beta-barrel_TonB_sf"/>
</dbReference>
<keyword evidence="8 10" id="KW-0472">Membrane</keyword>
<evidence type="ECO:0000256" key="6">
    <source>
        <dbReference type="ARBA" id="ARBA00023065"/>
    </source>
</evidence>
<evidence type="ECO:0000256" key="12">
    <source>
        <dbReference type="RuleBase" id="RU003357"/>
    </source>
</evidence>
<dbReference type="InterPro" id="IPR010916">
    <property type="entry name" value="TonB_box_CS"/>
</dbReference>
<dbReference type="EMBL" id="BFBR01000006">
    <property type="protein sequence ID" value="GBF58378.1"/>
    <property type="molecule type" value="Genomic_DNA"/>
</dbReference>
<dbReference type="InterPro" id="IPR012910">
    <property type="entry name" value="Plug_dom"/>
</dbReference>
<evidence type="ECO:0000313" key="16">
    <source>
        <dbReference type="EMBL" id="GBF58378.1"/>
    </source>
</evidence>
<evidence type="ECO:0000256" key="13">
    <source>
        <dbReference type="SAM" id="SignalP"/>
    </source>
</evidence>
<name>A0A2P2EBE3_9PROT</name>
<dbReference type="InterPro" id="IPR037066">
    <property type="entry name" value="Plug_dom_sf"/>
</dbReference>
<gene>
    <name evidence="16" type="primary">cirA_3</name>
    <name evidence="16" type="ORF">PbB2_02059</name>
</gene>
<evidence type="ECO:0000256" key="3">
    <source>
        <dbReference type="ARBA" id="ARBA00022452"/>
    </source>
</evidence>
<evidence type="ECO:0000256" key="2">
    <source>
        <dbReference type="ARBA" id="ARBA00022448"/>
    </source>
</evidence>
<dbReference type="OrthoDB" id="9764669at2"/>
<dbReference type="GO" id="GO:0015344">
    <property type="term" value="F:siderophore uptake transmembrane transporter activity"/>
    <property type="evidence" value="ECO:0007669"/>
    <property type="project" value="TreeGrafter"/>
</dbReference>
<feature type="chain" id="PRO_5015111071" evidence="13">
    <location>
        <begin position="35"/>
        <end position="770"/>
    </location>
</feature>
<feature type="signal peptide" evidence="13">
    <location>
        <begin position="1"/>
        <end position="34"/>
    </location>
</feature>
<dbReference type="GO" id="GO:0044718">
    <property type="term" value="P:siderophore transmembrane transport"/>
    <property type="evidence" value="ECO:0007669"/>
    <property type="project" value="TreeGrafter"/>
</dbReference>
<keyword evidence="2 10" id="KW-0813">Transport</keyword>
<comment type="subcellular location">
    <subcellularLocation>
        <location evidence="1 10">Cell outer membrane</location>
        <topology evidence="1 10">Multi-pass membrane protein</topology>
    </subcellularLocation>
</comment>
<reference evidence="16 17" key="1">
    <citation type="journal article" date="2018" name="Genome Announc.">
        <title>Draft Genome Sequence of "Candidatus Phycosocius bacilliformis," an Alphaproteobacterial Ectosymbiont of the Hydrocarbon-Producing Green Alga Botryococcus braunii.</title>
        <authorList>
            <person name="Tanabe Y."/>
            <person name="Yamaguchi H."/>
            <person name="Watanabe M.M."/>
        </authorList>
    </citation>
    <scope>NUCLEOTIDE SEQUENCE [LARGE SCALE GENOMIC DNA]</scope>
    <source>
        <strain evidence="16 17">BOTRYCO-2</strain>
    </source>
</reference>
<comment type="similarity">
    <text evidence="10 12">Belongs to the TonB-dependent receptor family.</text>
</comment>
<keyword evidence="16" id="KW-0675">Receptor</keyword>
<keyword evidence="4 10" id="KW-0812">Transmembrane</keyword>
<evidence type="ECO:0000256" key="7">
    <source>
        <dbReference type="ARBA" id="ARBA00023077"/>
    </source>
</evidence>
<evidence type="ECO:0000256" key="5">
    <source>
        <dbReference type="ARBA" id="ARBA00022729"/>
    </source>
</evidence>
<proteinExistence type="inferred from homology"/>
<dbReference type="PROSITE" id="PS52016">
    <property type="entry name" value="TONB_DEPENDENT_REC_3"/>
    <property type="match status" value="1"/>
</dbReference>
<dbReference type="PANTHER" id="PTHR30069">
    <property type="entry name" value="TONB-DEPENDENT OUTER MEMBRANE RECEPTOR"/>
    <property type="match status" value="1"/>
</dbReference>
<keyword evidence="7 11" id="KW-0798">TonB box</keyword>
<evidence type="ECO:0000256" key="9">
    <source>
        <dbReference type="ARBA" id="ARBA00023237"/>
    </source>
</evidence>
<dbReference type="PROSITE" id="PS00430">
    <property type="entry name" value="TONB_DEPENDENT_REC_1"/>
    <property type="match status" value="1"/>
</dbReference>
<evidence type="ECO:0000313" key="17">
    <source>
        <dbReference type="Proteomes" id="UP000245086"/>
    </source>
</evidence>
<evidence type="ECO:0000256" key="1">
    <source>
        <dbReference type="ARBA" id="ARBA00004571"/>
    </source>
</evidence>
<dbReference type="Gene3D" id="2.40.170.20">
    <property type="entry name" value="TonB-dependent receptor, beta-barrel domain"/>
    <property type="match status" value="1"/>
</dbReference>
<dbReference type="Proteomes" id="UP000245086">
    <property type="component" value="Unassembled WGS sequence"/>
</dbReference>